<organism evidence="2 3">
    <name type="scientific">Sunxiuqinia elliptica</name>
    <dbReference type="NCBI Taxonomy" id="655355"/>
    <lineage>
        <taxon>Bacteria</taxon>
        <taxon>Pseudomonadati</taxon>
        <taxon>Bacteroidota</taxon>
        <taxon>Bacteroidia</taxon>
        <taxon>Marinilabiliales</taxon>
        <taxon>Prolixibacteraceae</taxon>
        <taxon>Sunxiuqinia</taxon>
    </lineage>
</organism>
<dbReference type="Proteomes" id="UP000294848">
    <property type="component" value="Unassembled WGS sequence"/>
</dbReference>
<sequence>MEQSVKMEDEPADHCSQPTDHQLGTSNVQTVSNLQTFPRTKRRPETGDGNRKRETGLYCQPIYLSLFTISGEQSVKLEDKPADHCSQSTDHQLGTSNVQTVSNLQTLRLSPEPKGERRREKGDRTKKLMIFE</sequence>
<name>A0A4R6H6M4_9BACT</name>
<feature type="region of interest" description="Disordered" evidence="1">
    <location>
        <begin position="82"/>
        <end position="132"/>
    </location>
</feature>
<evidence type="ECO:0000256" key="1">
    <source>
        <dbReference type="SAM" id="MobiDB-lite"/>
    </source>
</evidence>
<feature type="compositionally biased region" description="Basic and acidic residues" evidence="1">
    <location>
        <begin position="1"/>
        <end position="13"/>
    </location>
</feature>
<feature type="compositionally biased region" description="Basic and acidic residues" evidence="1">
    <location>
        <begin position="111"/>
        <end position="126"/>
    </location>
</feature>
<feature type="compositionally biased region" description="Basic and acidic residues" evidence="1">
    <location>
        <begin position="43"/>
        <end position="54"/>
    </location>
</feature>
<evidence type="ECO:0000313" key="3">
    <source>
        <dbReference type="Proteomes" id="UP000294848"/>
    </source>
</evidence>
<accession>A0A4R6H6M4</accession>
<gene>
    <name evidence="2" type="ORF">DET52_10344</name>
</gene>
<feature type="compositionally biased region" description="Polar residues" evidence="1">
    <location>
        <begin position="85"/>
        <end position="108"/>
    </location>
</feature>
<reference evidence="2 3" key="1">
    <citation type="submission" date="2019-03" db="EMBL/GenBank/DDBJ databases">
        <title>Freshwater and sediment microbial communities from various areas in North America, analyzing microbe dynamics in response to fracking.</title>
        <authorList>
            <person name="Lamendella R."/>
        </authorList>
    </citation>
    <scope>NUCLEOTIDE SEQUENCE [LARGE SCALE GENOMIC DNA]</scope>
    <source>
        <strain evidence="2 3">114D</strain>
    </source>
</reference>
<dbReference type="EMBL" id="SNWI01000003">
    <property type="protein sequence ID" value="TDO03105.1"/>
    <property type="molecule type" value="Genomic_DNA"/>
</dbReference>
<comment type="caution">
    <text evidence="2">The sequence shown here is derived from an EMBL/GenBank/DDBJ whole genome shotgun (WGS) entry which is preliminary data.</text>
</comment>
<dbReference type="AlphaFoldDB" id="A0A4R6H6M4"/>
<evidence type="ECO:0000313" key="2">
    <source>
        <dbReference type="EMBL" id="TDO03105.1"/>
    </source>
</evidence>
<feature type="compositionally biased region" description="Polar residues" evidence="1">
    <location>
        <begin position="16"/>
        <end position="38"/>
    </location>
</feature>
<proteinExistence type="predicted"/>
<feature type="region of interest" description="Disordered" evidence="1">
    <location>
        <begin position="1"/>
        <end position="54"/>
    </location>
</feature>
<protein>
    <submittedName>
        <fullName evidence="2">Uncharacterized protein</fullName>
    </submittedName>
</protein>